<keyword evidence="3" id="KW-1185">Reference proteome</keyword>
<dbReference type="AlphaFoldDB" id="A0A9I9D5N8"/>
<name>A0A9I9D5N8_CUCME</name>
<feature type="compositionally biased region" description="Low complexity" evidence="1">
    <location>
        <begin position="58"/>
        <end position="69"/>
    </location>
</feature>
<reference evidence="3 4" key="2">
    <citation type="submission" date="2025-05" db="UniProtKB">
        <authorList>
            <consortium name="RefSeq"/>
        </authorList>
    </citation>
    <scope>NUCLEOTIDE SEQUENCE [LARGE SCALE GENOMIC DNA]</scope>
    <source>
        <tissue evidence="4">Stem</tissue>
    </source>
</reference>
<dbReference type="SMR" id="A0A9I9D5N8"/>
<accession>A0A9I9D5N8</accession>
<dbReference type="SUPFAM" id="SSF52402">
    <property type="entry name" value="Adenine nucleotide alpha hydrolases-like"/>
    <property type="match status" value="1"/>
</dbReference>
<feature type="compositionally biased region" description="Basic and acidic residues" evidence="1">
    <location>
        <begin position="75"/>
        <end position="86"/>
    </location>
</feature>
<dbReference type="GeneID" id="127148464"/>
<evidence type="ECO:0000313" key="3">
    <source>
        <dbReference type="Proteomes" id="UP001652600"/>
    </source>
</evidence>
<dbReference type="PANTHER" id="PTHR31966">
    <property type="entry name" value="OS01G0783500 PROTEIN"/>
    <property type="match status" value="1"/>
</dbReference>
<dbReference type="KEGG" id="cmo:127148464"/>
<dbReference type="Gene3D" id="3.40.50.620">
    <property type="entry name" value="HUPs"/>
    <property type="match status" value="1"/>
</dbReference>
<reference evidence="2" key="1">
    <citation type="submission" date="2023-03" db="UniProtKB">
        <authorList>
            <consortium name="EnsemblPlants"/>
        </authorList>
    </citation>
    <scope>IDENTIFICATION</scope>
</reference>
<gene>
    <name evidence="4" type="primary">LOC127148464</name>
</gene>
<dbReference type="RefSeq" id="XP_050938118.1">
    <property type="nucleotide sequence ID" value="XM_051082161.1"/>
</dbReference>
<proteinExistence type="predicted"/>
<evidence type="ECO:0000313" key="2">
    <source>
        <dbReference type="EnsemblPlants" id="MELO3C013432.2.1"/>
    </source>
</evidence>
<protein>
    <submittedName>
        <fullName evidence="4">Universal stress protein PHOS32-like</fullName>
    </submittedName>
</protein>
<sequence length="187" mass="21053">MAVDLSDWSEVIVRFTTCAIITPRDQVFLIHVQQQPVSPTDFNHGIIMDRGNIIGAQSSSSSTSSSTTTDPPTKQQEDAEEEKHWDDVTKRKMNELAKYLIEAKIEFVMHVVKDSEVKERLAWEINRLGINFVVLGFQGHSSMFSTQISMCRMGSVALFCSRHCPSYGCQIVLARHPPHPQGTITLF</sequence>
<organism evidence="2">
    <name type="scientific">Cucumis melo</name>
    <name type="common">Muskmelon</name>
    <dbReference type="NCBI Taxonomy" id="3656"/>
    <lineage>
        <taxon>Eukaryota</taxon>
        <taxon>Viridiplantae</taxon>
        <taxon>Streptophyta</taxon>
        <taxon>Embryophyta</taxon>
        <taxon>Tracheophyta</taxon>
        <taxon>Spermatophyta</taxon>
        <taxon>Magnoliopsida</taxon>
        <taxon>eudicotyledons</taxon>
        <taxon>Gunneridae</taxon>
        <taxon>Pentapetalae</taxon>
        <taxon>rosids</taxon>
        <taxon>fabids</taxon>
        <taxon>Cucurbitales</taxon>
        <taxon>Cucurbitaceae</taxon>
        <taxon>Benincaseae</taxon>
        <taxon>Cucumis</taxon>
    </lineage>
</organism>
<evidence type="ECO:0000313" key="4">
    <source>
        <dbReference type="RefSeq" id="XP_050938118.1"/>
    </source>
</evidence>
<dbReference type="InterPro" id="IPR014729">
    <property type="entry name" value="Rossmann-like_a/b/a_fold"/>
</dbReference>
<evidence type="ECO:0000256" key="1">
    <source>
        <dbReference type="SAM" id="MobiDB-lite"/>
    </source>
</evidence>
<dbReference type="PANTHER" id="PTHR31966:SF3">
    <property type="entry name" value="OS05G0501700 PROTEIN"/>
    <property type="match status" value="1"/>
</dbReference>
<dbReference type="InterPro" id="IPR044162">
    <property type="entry name" value="PHOS32/34"/>
</dbReference>
<feature type="region of interest" description="Disordered" evidence="1">
    <location>
        <begin position="57"/>
        <end position="86"/>
    </location>
</feature>
<dbReference type="Proteomes" id="UP001652600">
    <property type="component" value="Chromosome 1"/>
</dbReference>
<dbReference type="EnsemblPlants" id="MELO3C013432.2.1">
    <property type="protein sequence ID" value="MELO3C013432.2.1"/>
    <property type="gene ID" value="MELO3C013432.2"/>
</dbReference>
<dbReference type="Gramene" id="MELO3C013432.2.1">
    <property type="protein sequence ID" value="MELO3C013432.2.1"/>
    <property type="gene ID" value="MELO3C013432.2"/>
</dbReference>